<evidence type="ECO:0000256" key="4">
    <source>
        <dbReference type="ARBA" id="ARBA00023054"/>
    </source>
</evidence>
<keyword evidence="3 9" id="KW-0732">Signal</keyword>
<reference evidence="11" key="2">
    <citation type="submission" date="2015-06" db="UniProtKB">
        <authorList>
            <consortium name="EnsemblMetazoa"/>
        </authorList>
    </citation>
    <scope>IDENTIFICATION</scope>
</reference>
<dbReference type="STRING" id="32264.T1KNJ9"/>
<dbReference type="SUPFAM" id="SSF56496">
    <property type="entry name" value="Fibrinogen C-terminal domain-like"/>
    <property type="match status" value="1"/>
</dbReference>
<dbReference type="SMART" id="SM00186">
    <property type="entry name" value="FBG"/>
    <property type="match status" value="1"/>
</dbReference>
<dbReference type="PROSITE" id="PS51406">
    <property type="entry name" value="FIBRINOGEN_C_2"/>
    <property type="match status" value="1"/>
</dbReference>
<keyword evidence="12" id="KW-1185">Reference proteome</keyword>
<feature type="region of interest" description="Disordered" evidence="8">
    <location>
        <begin position="211"/>
        <end position="232"/>
    </location>
</feature>
<evidence type="ECO:0000256" key="1">
    <source>
        <dbReference type="ARBA" id="ARBA00004613"/>
    </source>
</evidence>
<proteinExistence type="predicted"/>
<protein>
    <recommendedName>
        <fullName evidence="10">Fibrinogen C-terminal domain-containing protein</fullName>
    </recommendedName>
</protein>
<keyword evidence="2" id="KW-0964">Secreted</keyword>
<evidence type="ECO:0000256" key="7">
    <source>
        <dbReference type="SAM" id="Coils"/>
    </source>
</evidence>
<keyword evidence="4 7" id="KW-0175">Coiled coil</keyword>
<dbReference type="InterPro" id="IPR037579">
    <property type="entry name" value="FIB_ANG-like"/>
</dbReference>
<dbReference type="InterPro" id="IPR036056">
    <property type="entry name" value="Fibrinogen-like_C"/>
</dbReference>
<evidence type="ECO:0000313" key="11">
    <source>
        <dbReference type="EnsemblMetazoa" id="tetur16g01240.1"/>
    </source>
</evidence>
<dbReference type="KEGG" id="tut:107365983"/>
<evidence type="ECO:0000259" key="10">
    <source>
        <dbReference type="PROSITE" id="PS51406"/>
    </source>
</evidence>
<dbReference type="Gene3D" id="3.90.215.10">
    <property type="entry name" value="Gamma Fibrinogen, chain A, domain 1"/>
    <property type="match status" value="1"/>
</dbReference>
<feature type="coiled-coil region" evidence="7">
    <location>
        <begin position="32"/>
        <end position="59"/>
    </location>
</feature>
<accession>T1KNJ9</accession>
<sequence length="563" mass="63672">MKLITICLILLLFNILGPTFIHGQAASRKKMIEEMSQNMKEMETAFGKLSNQLKSTEANLNLFQDKLNVVLNTVEVTKVRTRMIEEKFTTLESKLATIEETAKTSLAHLINSSGATGVNNRLESTEKGLLKIMNVLTDLYGLVKENHLNDKPTLSRRGESDFESESNMRKIVREEVNILKHELANDMNITGLTGRLGEVFSIITNIQENSVNNKKPGVEDDSNGNQLTSQPRDEVCSDFSRLRNQFSFAVQELRNNMTLVMDTISKGKCNTLTSAGSPVSSSSAPSPSFFVTLPNVNQADSPRLDGLTQRINDCPIMDPRLSSKLDCTHSRPNFPKDCAEIITSNSTCQSKVYAVRTGSPLRVQRVYCDMDDNGGGWTVILRRGKFSEKKHHVDFRTNWQTYKRGFGDIGDEFWIGNEVIHHLTTKEPQILQIDMKSFSGECISVQFKKFIVASESDNYQLQIDEPFGSNKETAEIFLTFNGTSFITSDRIKDSQRFACLNLLTGGWWVNPSRCPLVYLTGLYKEVDVRREVDTGVRWMTFKENESLREVQMKIRPFSFLNKV</sequence>
<dbReference type="eggNOG" id="KOG2579">
    <property type="taxonomic scope" value="Eukaryota"/>
</dbReference>
<comment type="subcellular location">
    <subcellularLocation>
        <location evidence="1">Secreted</location>
    </subcellularLocation>
</comment>
<evidence type="ECO:0000256" key="8">
    <source>
        <dbReference type="SAM" id="MobiDB-lite"/>
    </source>
</evidence>
<dbReference type="OrthoDB" id="6145874at2759"/>
<keyword evidence="5" id="KW-1015">Disulfide bond</keyword>
<evidence type="ECO:0000256" key="5">
    <source>
        <dbReference type="ARBA" id="ARBA00023157"/>
    </source>
</evidence>
<evidence type="ECO:0000256" key="2">
    <source>
        <dbReference type="ARBA" id="ARBA00022525"/>
    </source>
</evidence>
<dbReference type="InterPro" id="IPR002181">
    <property type="entry name" value="Fibrinogen_a/b/g_C_dom"/>
</dbReference>
<evidence type="ECO:0000313" key="12">
    <source>
        <dbReference type="Proteomes" id="UP000015104"/>
    </source>
</evidence>
<dbReference type="AlphaFoldDB" id="T1KNJ9"/>
<reference evidence="12" key="1">
    <citation type="submission" date="2011-08" db="EMBL/GenBank/DDBJ databases">
        <authorList>
            <person name="Rombauts S."/>
        </authorList>
    </citation>
    <scope>NUCLEOTIDE SEQUENCE</scope>
    <source>
        <strain evidence="12">London</strain>
    </source>
</reference>
<name>T1KNJ9_TETUR</name>
<evidence type="ECO:0000256" key="3">
    <source>
        <dbReference type="ARBA" id="ARBA00022729"/>
    </source>
</evidence>
<evidence type="ECO:0000256" key="6">
    <source>
        <dbReference type="ARBA" id="ARBA00023180"/>
    </source>
</evidence>
<dbReference type="GO" id="GO:0005576">
    <property type="term" value="C:extracellular region"/>
    <property type="evidence" value="ECO:0007669"/>
    <property type="project" value="UniProtKB-SubCell"/>
</dbReference>
<feature type="domain" description="Fibrinogen C-terminal" evidence="10">
    <location>
        <begin position="329"/>
        <end position="558"/>
    </location>
</feature>
<dbReference type="EMBL" id="CAEY01000277">
    <property type="status" value="NOT_ANNOTATED_CDS"/>
    <property type="molecule type" value="Genomic_DNA"/>
</dbReference>
<dbReference type="OMA" id="MSPRNCA"/>
<feature type="signal peptide" evidence="9">
    <location>
        <begin position="1"/>
        <end position="23"/>
    </location>
</feature>
<dbReference type="Proteomes" id="UP000015104">
    <property type="component" value="Unassembled WGS sequence"/>
</dbReference>
<dbReference type="Pfam" id="PF00147">
    <property type="entry name" value="Fibrinogen_C"/>
    <property type="match status" value="1"/>
</dbReference>
<gene>
    <name evidence="11" type="primary">107365983</name>
</gene>
<dbReference type="PANTHER" id="PTHR47221:SF6">
    <property type="entry name" value="FIBRINOGEN ALPHA CHAIN"/>
    <property type="match status" value="1"/>
</dbReference>
<dbReference type="InterPro" id="IPR014716">
    <property type="entry name" value="Fibrinogen_a/b/g_C_1"/>
</dbReference>
<organism evidence="11 12">
    <name type="scientific">Tetranychus urticae</name>
    <name type="common">Two-spotted spider mite</name>
    <dbReference type="NCBI Taxonomy" id="32264"/>
    <lineage>
        <taxon>Eukaryota</taxon>
        <taxon>Metazoa</taxon>
        <taxon>Ecdysozoa</taxon>
        <taxon>Arthropoda</taxon>
        <taxon>Chelicerata</taxon>
        <taxon>Arachnida</taxon>
        <taxon>Acari</taxon>
        <taxon>Acariformes</taxon>
        <taxon>Trombidiformes</taxon>
        <taxon>Prostigmata</taxon>
        <taxon>Eleutherengona</taxon>
        <taxon>Raphignathae</taxon>
        <taxon>Tetranychoidea</taxon>
        <taxon>Tetranychidae</taxon>
        <taxon>Tetranychus</taxon>
    </lineage>
</organism>
<dbReference type="NCBIfam" id="NF040941">
    <property type="entry name" value="GGGWT_bact"/>
    <property type="match status" value="1"/>
</dbReference>
<evidence type="ECO:0000256" key="9">
    <source>
        <dbReference type="SAM" id="SignalP"/>
    </source>
</evidence>
<dbReference type="HOGENOM" id="CLU_484259_0_0_1"/>
<dbReference type="PANTHER" id="PTHR47221">
    <property type="entry name" value="FIBRINOGEN ALPHA CHAIN"/>
    <property type="match status" value="1"/>
</dbReference>
<dbReference type="EnsemblMetazoa" id="tetur16g01240.1">
    <property type="protein sequence ID" value="tetur16g01240.1"/>
    <property type="gene ID" value="tetur16g01240"/>
</dbReference>
<keyword evidence="6" id="KW-0325">Glycoprotein</keyword>
<feature type="chain" id="PRO_5004581590" description="Fibrinogen C-terminal domain-containing protein" evidence="9">
    <location>
        <begin position="24"/>
        <end position="563"/>
    </location>
</feature>